<evidence type="ECO:0000313" key="4">
    <source>
        <dbReference type="EMBL" id="EYC12432.1"/>
    </source>
</evidence>
<dbReference type="InterPro" id="IPR043502">
    <property type="entry name" value="DNA/RNA_pol_sf"/>
</dbReference>
<dbReference type="SUPFAM" id="SSF56672">
    <property type="entry name" value="DNA/RNA polymerases"/>
    <property type="match status" value="1"/>
</dbReference>
<dbReference type="CDD" id="cd00304">
    <property type="entry name" value="RT_like"/>
    <property type="match status" value="1"/>
</dbReference>
<feature type="region of interest" description="Disordered" evidence="1">
    <location>
        <begin position="66"/>
        <end position="112"/>
    </location>
</feature>
<dbReference type="Proteomes" id="UP000024635">
    <property type="component" value="Unassembled WGS sequence"/>
</dbReference>
<dbReference type="STRING" id="53326.A0A016UC74"/>
<dbReference type="EMBL" id="JARK01001383">
    <property type="protein sequence ID" value="EYC12432.1"/>
    <property type="molecule type" value="Genomic_DNA"/>
</dbReference>
<proteinExistence type="predicted"/>
<gene>
    <name evidence="4" type="primary">Acey_s0047.g1475</name>
    <name evidence="4" type="ORF">Y032_0047g1475</name>
</gene>
<comment type="caution">
    <text evidence="4">The sequence shown here is derived from an EMBL/GenBank/DDBJ whole genome shotgun (WGS) entry which is preliminary data.</text>
</comment>
<dbReference type="Pfam" id="PF26215">
    <property type="entry name" value="HTH_animal"/>
    <property type="match status" value="1"/>
</dbReference>
<dbReference type="InterPro" id="IPR000477">
    <property type="entry name" value="RT_dom"/>
</dbReference>
<dbReference type="AlphaFoldDB" id="A0A016UC74"/>
<dbReference type="PANTHER" id="PTHR21301">
    <property type="entry name" value="REVERSE TRANSCRIPTASE"/>
    <property type="match status" value="1"/>
</dbReference>
<protein>
    <submittedName>
        <fullName evidence="4">Uncharacterized protein</fullName>
    </submittedName>
</protein>
<feature type="domain" description="Reverse transcriptase" evidence="2">
    <location>
        <begin position="433"/>
        <end position="598"/>
    </location>
</feature>
<feature type="region of interest" description="Disordered" evidence="1">
    <location>
        <begin position="694"/>
        <end position="713"/>
    </location>
</feature>
<reference evidence="5" key="1">
    <citation type="journal article" date="2015" name="Nat. Genet.">
        <title>The genome and transcriptome of the zoonotic hookworm Ancylostoma ceylanicum identify infection-specific gene families.</title>
        <authorList>
            <person name="Schwarz E.M."/>
            <person name="Hu Y."/>
            <person name="Antoshechkin I."/>
            <person name="Miller M.M."/>
            <person name="Sternberg P.W."/>
            <person name="Aroian R.V."/>
        </authorList>
    </citation>
    <scope>NUCLEOTIDE SEQUENCE</scope>
    <source>
        <strain evidence="5">HY135</strain>
    </source>
</reference>
<feature type="region of interest" description="Disordered" evidence="1">
    <location>
        <begin position="1"/>
        <end position="42"/>
    </location>
</feature>
<name>A0A016UC74_9BILA</name>
<keyword evidence="5" id="KW-1185">Reference proteome</keyword>
<evidence type="ECO:0000313" key="5">
    <source>
        <dbReference type="Proteomes" id="UP000024635"/>
    </source>
</evidence>
<dbReference type="PANTHER" id="PTHR21301:SF10">
    <property type="entry name" value="REVERSE TRANSCRIPTASE DOMAIN-CONTAINING PROTEIN"/>
    <property type="match status" value="1"/>
</dbReference>
<evidence type="ECO:0000256" key="1">
    <source>
        <dbReference type="SAM" id="MobiDB-lite"/>
    </source>
</evidence>
<dbReference type="InterPro" id="IPR058912">
    <property type="entry name" value="HTH_animal"/>
</dbReference>
<sequence length="713" mass="80620">MIAEDQTRPRVGAAIRRRSPVSKKREGPLFSSKTHENGNTALSQKTEYAIMYSNDSSDLYANSVYSRSSRGTAGTSDREERMEKVTLSADSFKRSSEAARKGSRTPSGAHSEGLRIPISWPCSLLAGKVMHSAAPNIRSFWEANIALEEEEKRHALRSAPAKPYSFPKWRSTDALSASLVASNSVDVPQDSVIPERRLQKMRETDRKAVLQKALIHEQAEPLRRIHKGKSLDSLVMQLDYQPWYDRDKIRSSVSRESIANIAEARERFEPSTLGSGVLAAYSQRGRFTHSNLTRAQWQGLVEVRDMTRTGAIRLSVSDKGGEFVAMPQVLDREVTALHLQDTTLYRRVTEKDFHTQCRRLNDVWMTVGKASGLDERFLSRLKLDTPTCPVFYSLIKTHKLAPDDLHSMSAGTYKIRPIISSVGGPADRISWFLNKIVSQILCKIPSHLSNTNHFLEQLRNARFDSDCAIESFDVTSLYTNVQNSEALQALSEMLNMHGAHMETYGLSKARLLTLIKECLNCNIFKWSGTYFAQVRGLAMGQRLAPVLAVCFMSRIEAPVLARLPVLYCRYIDDCCVITSTQSEMDECFRILNQQSQYIRLTREKPHNGWLPFLNTQINLSMGNVRVKWYRKESCKNILIHARSAHPMAMKRAVIRNMFKTANELCTGDHERQESRSLASEIAVANGYTVLPRRSRPLKTAIEPKRQAANKRST</sequence>
<dbReference type="OrthoDB" id="5860066at2759"/>
<feature type="compositionally biased region" description="Polar residues" evidence="1">
    <location>
        <begin position="66"/>
        <end position="75"/>
    </location>
</feature>
<accession>A0A016UC74</accession>
<feature type="compositionally biased region" description="Basic and acidic residues" evidence="1">
    <location>
        <begin position="91"/>
        <end position="100"/>
    </location>
</feature>
<feature type="domain" description="Helix-turn-helix" evidence="3">
    <location>
        <begin position="637"/>
        <end position="688"/>
    </location>
</feature>
<evidence type="ECO:0000259" key="3">
    <source>
        <dbReference type="Pfam" id="PF26215"/>
    </source>
</evidence>
<organism evidence="4 5">
    <name type="scientific">Ancylostoma ceylanicum</name>
    <dbReference type="NCBI Taxonomy" id="53326"/>
    <lineage>
        <taxon>Eukaryota</taxon>
        <taxon>Metazoa</taxon>
        <taxon>Ecdysozoa</taxon>
        <taxon>Nematoda</taxon>
        <taxon>Chromadorea</taxon>
        <taxon>Rhabditida</taxon>
        <taxon>Rhabditina</taxon>
        <taxon>Rhabditomorpha</taxon>
        <taxon>Strongyloidea</taxon>
        <taxon>Ancylostomatidae</taxon>
        <taxon>Ancylostomatinae</taxon>
        <taxon>Ancylostoma</taxon>
    </lineage>
</organism>
<dbReference type="Pfam" id="PF00078">
    <property type="entry name" value="RVT_1"/>
    <property type="match status" value="1"/>
</dbReference>
<evidence type="ECO:0000259" key="2">
    <source>
        <dbReference type="Pfam" id="PF00078"/>
    </source>
</evidence>